<sequence length="59" mass="6614">MSHSYLDLSSNTPSPIPVLFLFLNLWIDLSTSVLDGGGTSSLFCKTNRVYVLRRSAYCR</sequence>
<dbReference type="EMBL" id="CAQQ02101436">
    <property type="status" value="NOT_ANNOTATED_CDS"/>
    <property type="molecule type" value="Genomic_DNA"/>
</dbReference>
<reference evidence="1" key="2">
    <citation type="submission" date="2015-06" db="UniProtKB">
        <authorList>
            <consortium name="EnsemblMetazoa"/>
        </authorList>
    </citation>
    <scope>IDENTIFICATION</scope>
</reference>
<dbReference type="Proteomes" id="UP000015102">
    <property type="component" value="Unassembled WGS sequence"/>
</dbReference>
<proteinExistence type="predicted"/>
<protein>
    <submittedName>
        <fullName evidence="1">Uncharacterized protein</fullName>
    </submittedName>
</protein>
<organism evidence="1 2">
    <name type="scientific">Megaselia scalaris</name>
    <name type="common">Humpbacked fly</name>
    <name type="synonym">Phora scalaris</name>
    <dbReference type="NCBI Taxonomy" id="36166"/>
    <lineage>
        <taxon>Eukaryota</taxon>
        <taxon>Metazoa</taxon>
        <taxon>Ecdysozoa</taxon>
        <taxon>Arthropoda</taxon>
        <taxon>Hexapoda</taxon>
        <taxon>Insecta</taxon>
        <taxon>Pterygota</taxon>
        <taxon>Neoptera</taxon>
        <taxon>Endopterygota</taxon>
        <taxon>Diptera</taxon>
        <taxon>Brachycera</taxon>
        <taxon>Muscomorpha</taxon>
        <taxon>Platypezoidea</taxon>
        <taxon>Phoridae</taxon>
        <taxon>Megaseliini</taxon>
        <taxon>Megaselia</taxon>
    </lineage>
</organism>
<reference evidence="2" key="1">
    <citation type="submission" date="2013-02" db="EMBL/GenBank/DDBJ databases">
        <authorList>
            <person name="Hughes D."/>
        </authorList>
    </citation>
    <scope>NUCLEOTIDE SEQUENCE</scope>
    <source>
        <strain>Durham</strain>
        <strain evidence="2">NC isolate 2 -- Noor lab</strain>
    </source>
</reference>
<dbReference type="EMBL" id="CAQQ02101437">
    <property type="status" value="NOT_ANNOTATED_CDS"/>
    <property type="molecule type" value="Genomic_DNA"/>
</dbReference>
<evidence type="ECO:0000313" key="2">
    <source>
        <dbReference type="Proteomes" id="UP000015102"/>
    </source>
</evidence>
<keyword evidence="2" id="KW-1185">Reference proteome</keyword>
<evidence type="ECO:0000313" key="1">
    <source>
        <dbReference type="EnsemblMetazoa" id="MESCA004047-PA"/>
    </source>
</evidence>
<name>T1GKM0_MEGSC</name>
<dbReference type="AlphaFoldDB" id="T1GKM0"/>
<dbReference type="EnsemblMetazoa" id="MESCA004047-RA">
    <property type="protein sequence ID" value="MESCA004047-PA"/>
    <property type="gene ID" value="MESCA004047"/>
</dbReference>
<dbReference type="HOGENOM" id="CLU_2963432_0_0_1"/>
<accession>T1GKM0</accession>